<dbReference type="EMBL" id="JBHTBJ010000001">
    <property type="protein sequence ID" value="MFC7272798.1"/>
    <property type="molecule type" value="Genomic_DNA"/>
</dbReference>
<keyword evidence="2" id="KW-1185">Reference proteome</keyword>
<proteinExistence type="predicted"/>
<protein>
    <recommendedName>
        <fullName evidence="3">PRC-barrel domain protein</fullName>
    </recommendedName>
</protein>
<comment type="caution">
    <text evidence="1">The sequence shown here is derived from an EMBL/GenBank/DDBJ whole genome shotgun (WGS) entry which is preliminary data.</text>
</comment>
<name>A0ABW2HHV6_9ACTN</name>
<gene>
    <name evidence="1" type="ORF">ACFQS1_02295</name>
</gene>
<dbReference type="RefSeq" id="WP_378964211.1">
    <property type="nucleotide sequence ID" value="NZ_JBHTBJ010000001.1"/>
</dbReference>
<accession>A0ABW2HHV6</accession>
<organism evidence="1 2">
    <name type="scientific">Paractinoplanes rhizophilus</name>
    <dbReference type="NCBI Taxonomy" id="1416877"/>
    <lineage>
        <taxon>Bacteria</taxon>
        <taxon>Bacillati</taxon>
        <taxon>Actinomycetota</taxon>
        <taxon>Actinomycetes</taxon>
        <taxon>Micromonosporales</taxon>
        <taxon>Micromonosporaceae</taxon>
        <taxon>Paractinoplanes</taxon>
    </lineage>
</organism>
<evidence type="ECO:0000313" key="2">
    <source>
        <dbReference type="Proteomes" id="UP001596548"/>
    </source>
</evidence>
<sequence>MSDGSAETRGRAGDLLGRRIGAGRIADLITDDDGRVVAAIVVKGRWGRLLGYERAETTGPWLLEQFARRVWRRNAVEVAWADLDLRV</sequence>
<dbReference type="Proteomes" id="UP001596548">
    <property type="component" value="Unassembled WGS sequence"/>
</dbReference>
<evidence type="ECO:0008006" key="3">
    <source>
        <dbReference type="Google" id="ProtNLM"/>
    </source>
</evidence>
<reference evidence="2" key="1">
    <citation type="journal article" date="2019" name="Int. J. Syst. Evol. Microbiol.">
        <title>The Global Catalogue of Microorganisms (GCM) 10K type strain sequencing project: providing services to taxonomists for standard genome sequencing and annotation.</title>
        <authorList>
            <consortium name="The Broad Institute Genomics Platform"/>
            <consortium name="The Broad Institute Genome Sequencing Center for Infectious Disease"/>
            <person name="Wu L."/>
            <person name="Ma J."/>
        </authorList>
    </citation>
    <scope>NUCLEOTIDE SEQUENCE [LARGE SCALE GENOMIC DNA]</scope>
    <source>
        <strain evidence="2">XZYJT-10</strain>
    </source>
</reference>
<evidence type="ECO:0000313" key="1">
    <source>
        <dbReference type="EMBL" id="MFC7272798.1"/>
    </source>
</evidence>